<reference evidence="7 8" key="1">
    <citation type="submission" date="2016-03" db="EMBL/GenBank/DDBJ databases">
        <title>Niastella vici sp. nov., isolated from farmland soil.</title>
        <authorList>
            <person name="Chen L."/>
            <person name="Wang D."/>
            <person name="Yang S."/>
            <person name="Wang G."/>
        </authorList>
    </citation>
    <scope>NUCLEOTIDE SEQUENCE [LARGE SCALE GENOMIC DNA]</scope>
    <source>
        <strain evidence="7 8">DJ57</strain>
    </source>
</reference>
<feature type="transmembrane region" description="Helical" evidence="5">
    <location>
        <begin position="49"/>
        <end position="67"/>
    </location>
</feature>
<evidence type="ECO:0000256" key="5">
    <source>
        <dbReference type="SAM" id="Phobius"/>
    </source>
</evidence>
<sequence length="147" mass="16236">MKKSNMAMGIICTLNIILFIYAASAKLLDFYNFQFSLSESPFIAPFAGILAWAVPAIELIIAVMLVIPGLRLAGLYASFILMSLFTVYITAMLLFTSDIPCSCGGVLEEMSWGTHILFNCVFVALSAWGIYLLRKKRRMLPILPALA</sequence>
<gene>
    <name evidence="7" type="ORF">A3860_07610</name>
</gene>
<dbReference type="InterPro" id="IPR009908">
    <property type="entry name" value="Methylamine_util_MauE"/>
</dbReference>
<feature type="transmembrane region" description="Helical" evidence="5">
    <location>
        <begin position="74"/>
        <end position="96"/>
    </location>
</feature>
<proteinExistence type="predicted"/>
<keyword evidence="2 5" id="KW-0812">Transmembrane</keyword>
<keyword evidence="4 5" id="KW-0472">Membrane</keyword>
<dbReference type="EMBL" id="LVYD01000102">
    <property type="protein sequence ID" value="OQP58182.1"/>
    <property type="molecule type" value="Genomic_DNA"/>
</dbReference>
<evidence type="ECO:0000256" key="1">
    <source>
        <dbReference type="ARBA" id="ARBA00004141"/>
    </source>
</evidence>
<accession>A0A1V9FIL4</accession>
<organism evidence="7 8">
    <name type="scientific">Niastella vici</name>
    <dbReference type="NCBI Taxonomy" id="1703345"/>
    <lineage>
        <taxon>Bacteria</taxon>
        <taxon>Pseudomonadati</taxon>
        <taxon>Bacteroidota</taxon>
        <taxon>Chitinophagia</taxon>
        <taxon>Chitinophagales</taxon>
        <taxon>Chitinophagaceae</taxon>
        <taxon>Niastella</taxon>
    </lineage>
</organism>
<dbReference type="AlphaFoldDB" id="A0A1V9FIL4"/>
<evidence type="ECO:0000313" key="7">
    <source>
        <dbReference type="EMBL" id="OQP58182.1"/>
    </source>
</evidence>
<keyword evidence="3 5" id="KW-1133">Transmembrane helix</keyword>
<evidence type="ECO:0000256" key="2">
    <source>
        <dbReference type="ARBA" id="ARBA00022692"/>
    </source>
</evidence>
<keyword evidence="8" id="KW-1185">Reference proteome</keyword>
<comment type="subcellular location">
    <subcellularLocation>
        <location evidence="1">Membrane</location>
        <topology evidence="1">Multi-pass membrane protein</topology>
    </subcellularLocation>
</comment>
<dbReference type="GO" id="GO:0016020">
    <property type="term" value="C:membrane"/>
    <property type="evidence" value="ECO:0007669"/>
    <property type="project" value="UniProtKB-SubCell"/>
</dbReference>
<evidence type="ECO:0000259" key="6">
    <source>
        <dbReference type="Pfam" id="PF07291"/>
    </source>
</evidence>
<dbReference type="STRING" id="1703345.A3860_07610"/>
<evidence type="ECO:0000256" key="4">
    <source>
        <dbReference type="ARBA" id="ARBA00023136"/>
    </source>
</evidence>
<evidence type="ECO:0000256" key="3">
    <source>
        <dbReference type="ARBA" id="ARBA00022989"/>
    </source>
</evidence>
<evidence type="ECO:0000313" key="8">
    <source>
        <dbReference type="Proteomes" id="UP000192796"/>
    </source>
</evidence>
<dbReference type="Pfam" id="PF07291">
    <property type="entry name" value="MauE"/>
    <property type="match status" value="1"/>
</dbReference>
<feature type="domain" description="Methylamine utilisation protein MauE" evidence="6">
    <location>
        <begin position="7"/>
        <end position="131"/>
    </location>
</feature>
<dbReference type="OrthoDB" id="680026at2"/>
<name>A0A1V9FIL4_9BACT</name>
<dbReference type="RefSeq" id="WP_081155329.1">
    <property type="nucleotide sequence ID" value="NZ_LVYD01000102.1"/>
</dbReference>
<protein>
    <recommendedName>
        <fullName evidence="6">Methylamine utilisation protein MauE domain-containing protein</fullName>
    </recommendedName>
</protein>
<comment type="caution">
    <text evidence="7">The sequence shown here is derived from an EMBL/GenBank/DDBJ whole genome shotgun (WGS) entry which is preliminary data.</text>
</comment>
<dbReference type="GO" id="GO:0030416">
    <property type="term" value="P:methylamine metabolic process"/>
    <property type="evidence" value="ECO:0007669"/>
    <property type="project" value="InterPro"/>
</dbReference>
<dbReference type="Proteomes" id="UP000192796">
    <property type="component" value="Unassembled WGS sequence"/>
</dbReference>
<feature type="transmembrane region" description="Helical" evidence="5">
    <location>
        <begin position="116"/>
        <end position="133"/>
    </location>
</feature>